<accession>A0A068Z9J7</accession>
<dbReference type="AlphaFoldDB" id="A0A068Z9J7"/>
<sequence>MDQQFKAEADVNDVKLALELDKDQNGKITRKSISEVPYRLSEKNVYEMWVGVKRQAENALQFLFATSATEIYKGNDPLSKWIVVVYEDQICFERFGDGVTLESYAPVTPAKAAVYATAIVNGLEPPGDLRPCDKPTD</sequence>
<name>A0A068Z9J7_9GAMM</name>
<dbReference type="GeneID" id="93736833"/>
<evidence type="ECO:0000313" key="1">
    <source>
        <dbReference type="EMBL" id="QLH63206.1"/>
    </source>
</evidence>
<dbReference type="Proteomes" id="UP000042738">
    <property type="component" value="Chromosome"/>
</dbReference>
<organism evidence="1 2">
    <name type="scientific">Serratia symbiotica</name>
    <dbReference type="NCBI Taxonomy" id="138074"/>
    <lineage>
        <taxon>Bacteria</taxon>
        <taxon>Pseudomonadati</taxon>
        <taxon>Pseudomonadota</taxon>
        <taxon>Gammaproteobacteria</taxon>
        <taxon>Enterobacterales</taxon>
        <taxon>Yersiniaceae</taxon>
        <taxon>Serratia</taxon>
    </lineage>
</organism>
<dbReference type="EMBL" id="CP050855">
    <property type="protein sequence ID" value="QLH63206.1"/>
    <property type="molecule type" value="Genomic_DNA"/>
</dbReference>
<gene>
    <name evidence="1" type="ORF">SYMBAF_10030</name>
</gene>
<proteinExistence type="predicted"/>
<protein>
    <submittedName>
        <fullName evidence="1">Uncharacterized protein</fullName>
    </submittedName>
</protein>
<dbReference type="RefSeq" id="WP_040265418.1">
    <property type="nucleotide sequence ID" value="NZ_CP050855.1"/>
</dbReference>
<reference evidence="1 2" key="1">
    <citation type="journal article" date="2014" name="Genome Announc.">
        <title>Whole-Genome Sequence of Serratia symbiotica Strain CWBI-2.3T, a Free-Living Symbiont of the Black Bean Aphid Aphis fabae.</title>
        <authorList>
            <person name="Foray V."/>
            <person name="Grigorescu A.S."/>
            <person name="Sabri A."/>
            <person name="Haubruge E."/>
            <person name="Lognay G."/>
            <person name="Francis F."/>
            <person name="Fauconnier M.L."/>
            <person name="Hance T."/>
            <person name="Thonart P."/>
        </authorList>
    </citation>
    <scope>NUCLEOTIDE SEQUENCE [LARGE SCALE GENOMIC DNA]</scope>
    <source>
        <strain evidence="1">CWBI-2.3</strain>
    </source>
</reference>
<evidence type="ECO:0000313" key="2">
    <source>
        <dbReference type="Proteomes" id="UP000042738"/>
    </source>
</evidence>